<dbReference type="EMBL" id="KN551546">
    <property type="protein sequence ID" value="KHJ92127.1"/>
    <property type="molecule type" value="Genomic_DNA"/>
</dbReference>
<keyword evidence="2" id="KW-1185">Reference proteome</keyword>
<dbReference type="Proteomes" id="UP000053660">
    <property type="component" value="Unassembled WGS sequence"/>
</dbReference>
<accession>A0A0B1T8N7</accession>
<sequence length="29" mass="3481">MFYRDARRMALKRTHPDLEVSLIFDKISA</sequence>
<organism evidence="1 2">
    <name type="scientific">Oesophagostomum dentatum</name>
    <name type="common">Nodular worm</name>
    <dbReference type="NCBI Taxonomy" id="61180"/>
    <lineage>
        <taxon>Eukaryota</taxon>
        <taxon>Metazoa</taxon>
        <taxon>Ecdysozoa</taxon>
        <taxon>Nematoda</taxon>
        <taxon>Chromadorea</taxon>
        <taxon>Rhabditida</taxon>
        <taxon>Rhabditina</taxon>
        <taxon>Rhabditomorpha</taxon>
        <taxon>Strongyloidea</taxon>
        <taxon>Strongylidae</taxon>
        <taxon>Oesophagostomum</taxon>
    </lineage>
</organism>
<proteinExistence type="predicted"/>
<name>A0A0B1T8N7_OESDE</name>
<evidence type="ECO:0000313" key="2">
    <source>
        <dbReference type="Proteomes" id="UP000053660"/>
    </source>
</evidence>
<protein>
    <submittedName>
        <fullName evidence="1">Uncharacterized protein</fullName>
    </submittedName>
</protein>
<dbReference type="AlphaFoldDB" id="A0A0B1T8N7"/>
<reference evidence="1 2" key="1">
    <citation type="submission" date="2014-03" db="EMBL/GenBank/DDBJ databases">
        <title>Draft genome of the hookworm Oesophagostomum dentatum.</title>
        <authorList>
            <person name="Mitreva M."/>
        </authorList>
    </citation>
    <scope>NUCLEOTIDE SEQUENCE [LARGE SCALE GENOMIC DNA]</scope>
    <source>
        <strain evidence="1 2">OD-Hann</strain>
    </source>
</reference>
<gene>
    <name evidence="1" type="ORF">OESDEN_07992</name>
</gene>
<evidence type="ECO:0000313" key="1">
    <source>
        <dbReference type="EMBL" id="KHJ92127.1"/>
    </source>
</evidence>